<evidence type="ECO:0000256" key="9">
    <source>
        <dbReference type="SAM" id="Phobius"/>
    </source>
</evidence>
<keyword evidence="4 9" id="KW-1133">Transmembrane helix</keyword>
<keyword evidence="3 9" id="KW-0812">Transmembrane</keyword>
<dbReference type="EMBL" id="RZNH01000004">
    <property type="protein sequence ID" value="NOU59045.1"/>
    <property type="molecule type" value="Genomic_DNA"/>
</dbReference>
<sequence>MSDNYLKSLYDSGWRIIIILAVLLQVGLIPLDFLFNLRSLSWYKTLDLSISLLFFLDLIINIARYKGIKSQALLKDVYWDTYDSGKYFIADILAILPYAVLFSNPWFQLFRLFKWVRVIRTAHFFQMRNLRFSSRISFGLLILGFFHFTHWLSCIWIWIHGFEPGLSNTDNYVQALYWVVTTLTSVGYGDIVPHGNVEMLFTTLLQILGVGVLALFVASMVGIFTKKNPAEQRFMENIDKLRALIHYHKIPKDLEERISDYFTYEWKQKLGYDESELMETLPYGLKNELQFEFKKNAIKDIPLFECVDDHFIRDIAQYLSPMVLTPGDYLFRVGDAANSMFFVQKGRLEALSADESKQLTILKNGDFMGEIALFKSTTRTATVKSIGYSDLYELQKKEFNKVLKKYPEIAEKLRSKSQSREERYM</sequence>
<dbReference type="InterPro" id="IPR005821">
    <property type="entry name" value="Ion_trans_dom"/>
</dbReference>
<feature type="transmembrane region" description="Helical" evidence="9">
    <location>
        <begin position="87"/>
        <end position="107"/>
    </location>
</feature>
<keyword evidence="6 9" id="KW-0472">Membrane</keyword>
<evidence type="ECO:0000313" key="11">
    <source>
        <dbReference type="EMBL" id="NOU59045.1"/>
    </source>
</evidence>
<evidence type="ECO:0000256" key="7">
    <source>
        <dbReference type="ARBA" id="ARBA00023286"/>
    </source>
</evidence>
<dbReference type="RefSeq" id="WP_171594319.1">
    <property type="nucleotide sequence ID" value="NZ_RZNH01000004.1"/>
</dbReference>
<organism evidence="11 12">
    <name type="scientific">Marinifilum caeruleilacunae</name>
    <dbReference type="NCBI Taxonomy" id="2499076"/>
    <lineage>
        <taxon>Bacteria</taxon>
        <taxon>Pseudomonadati</taxon>
        <taxon>Bacteroidota</taxon>
        <taxon>Bacteroidia</taxon>
        <taxon>Marinilabiliales</taxon>
        <taxon>Marinifilaceae</taxon>
    </lineage>
</organism>
<dbReference type="InterPro" id="IPR050866">
    <property type="entry name" value="CNG_cation_channel"/>
</dbReference>
<feature type="transmembrane region" description="Helical" evidence="9">
    <location>
        <begin position="12"/>
        <end position="34"/>
    </location>
</feature>
<dbReference type="InterPro" id="IPR018488">
    <property type="entry name" value="cNMP-bd_CS"/>
</dbReference>
<dbReference type="PRINTS" id="PR00169">
    <property type="entry name" value="KCHANNEL"/>
</dbReference>
<dbReference type="Pfam" id="PF00520">
    <property type="entry name" value="Ion_trans"/>
    <property type="match status" value="1"/>
</dbReference>
<keyword evidence="7" id="KW-1071">Ligand-gated ion channel</keyword>
<comment type="subcellular location">
    <subcellularLocation>
        <location evidence="1">Membrane</location>
        <topology evidence="1">Multi-pass membrane protein</topology>
    </subcellularLocation>
</comment>
<gene>
    <name evidence="11" type="ORF">ELS83_04375</name>
</gene>
<dbReference type="InterPro" id="IPR000595">
    <property type="entry name" value="cNMP-bd_dom"/>
</dbReference>
<dbReference type="SMART" id="SM00100">
    <property type="entry name" value="cNMP"/>
    <property type="match status" value="1"/>
</dbReference>
<dbReference type="PANTHER" id="PTHR45638">
    <property type="entry name" value="CYCLIC NUCLEOTIDE-GATED CATION CHANNEL SUBUNIT A"/>
    <property type="match status" value="1"/>
</dbReference>
<evidence type="ECO:0000256" key="1">
    <source>
        <dbReference type="ARBA" id="ARBA00004141"/>
    </source>
</evidence>
<evidence type="ECO:0000256" key="5">
    <source>
        <dbReference type="ARBA" id="ARBA00023065"/>
    </source>
</evidence>
<dbReference type="Gene3D" id="2.60.120.10">
    <property type="entry name" value="Jelly Rolls"/>
    <property type="match status" value="1"/>
</dbReference>
<evidence type="ECO:0000313" key="12">
    <source>
        <dbReference type="Proteomes" id="UP000732105"/>
    </source>
</evidence>
<feature type="transmembrane region" description="Helical" evidence="9">
    <location>
        <begin position="46"/>
        <end position="67"/>
    </location>
</feature>
<protein>
    <submittedName>
        <fullName evidence="11">Cyclic nucleotide-binding domain-containing protein</fullName>
    </submittedName>
</protein>
<dbReference type="Gene3D" id="1.10.287.630">
    <property type="entry name" value="Helix hairpin bin"/>
    <property type="match status" value="1"/>
</dbReference>
<keyword evidence="2" id="KW-0813">Transport</keyword>
<evidence type="ECO:0000259" key="10">
    <source>
        <dbReference type="PROSITE" id="PS50042"/>
    </source>
</evidence>
<dbReference type="PROSITE" id="PS50042">
    <property type="entry name" value="CNMP_BINDING_3"/>
    <property type="match status" value="1"/>
</dbReference>
<dbReference type="Proteomes" id="UP000732105">
    <property type="component" value="Unassembled WGS sequence"/>
</dbReference>
<evidence type="ECO:0000256" key="8">
    <source>
        <dbReference type="ARBA" id="ARBA00023303"/>
    </source>
</evidence>
<dbReference type="PROSITE" id="PS00889">
    <property type="entry name" value="CNMP_BINDING_2"/>
    <property type="match status" value="1"/>
</dbReference>
<accession>A0ABX1WSW5</accession>
<dbReference type="SUPFAM" id="SSF81324">
    <property type="entry name" value="Voltage-gated potassium channels"/>
    <property type="match status" value="1"/>
</dbReference>
<keyword evidence="8" id="KW-0407">Ion channel</keyword>
<dbReference type="InterPro" id="IPR018490">
    <property type="entry name" value="cNMP-bd_dom_sf"/>
</dbReference>
<proteinExistence type="predicted"/>
<feature type="transmembrane region" description="Helical" evidence="9">
    <location>
        <begin position="136"/>
        <end position="159"/>
    </location>
</feature>
<evidence type="ECO:0000256" key="2">
    <source>
        <dbReference type="ARBA" id="ARBA00022448"/>
    </source>
</evidence>
<feature type="domain" description="Cyclic nucleotide-binding" evidence="10">
    <location>
        <begin position="303"/>
        <end position="420"/>
    </location>
</feature>
<keyword evidence="12" id="KW-1185">Reference proteome</keyword>
<comment type="caution">
    <text evidence="11">The sequence shown here is derived from an EMBL/GenBank/DDBJ whole genome shotgun (WGS) entry which is preliminary data.</text>
</comment>
<evidence type="ECO:0000256" key="4">
    <source>
        <dbReference type="ARBA" id="ARBA00022989"/>
    </source>
</evidence>
<reference evidence="11 12" key="1">
    <citation type="submission" date="2018-12" db="EMBL/GenBank/DDBJ databases">
        <title>Marinifilum JC070 sp. nov., a marine bacterium isolated from Yongle Blue Hole in the South China Sea.</title>
        <authorList>
            <person name="Fu T."/>
        </authorList>
    </citation>
    <scope>NUCLEOTIDE SEQUENCE [LARGE SCALE GENOMIC DNA]</scope>
    <source>
        <strain evidence="11 12">JC070</strain>
    </source>
</reference>
<dbReference type="InterPro" id="IPR014710">
    <property type="entry name" value="RmlC-like_jellyroll"/>
</dbReference>
<dbReference type="CDD" id="cd00038">
    <property type="entry name" value="CAP_ED"/>
    <property type="match status" value="1"/>
</dbReference>
<dbReference type="SUPFAM" id="SSF51206">
    <property type="entry name" value="cAMP-binding domain-like"/>
    <property type="match status" value="1"/>
</dbReference>
<evidence type="ECO:0000256" key="6">
    <source>
        <dbReference type="ARBA" id="ARBA00023136"/>
    </source>
</evidence>
<dbReference type="Pfam" id="PF00027">
    <property type="entry name" value="cNMP_binding"/>
    <property type="match status" value="1"/>
</dbReference>
<dbReference type="PANTHER" id="PTHR45638:SF11">
    <property type="entry name" value="CYCLIC NUCLEOTIDE-GATED CATION CHANNEL SUBUNIT A"/>
    <property type="match status" value="1"/>
</dbReference>
<evidence type="ECO:0000256" key="3">
    <source>
        <dbReference type="ARBA" id="ARBA00022692"/>
    </source>
</evidence>
<name>A0ABX1WSW5_9BACT</name>
<dbReference type="Gene3D" id="1.10.287.70">
    <property type="match status" value="1"/>
</dbReference>
<feature type="transmembrane region" description="Helical" evidence="9">
    <location>
        <begin position="204"/>
        <end position="225"/>
    </location>
</feature>
<keyword evidence="5" id="KW-0406">Ion transport</keyword>